<dbReference type="InterPro" id="IPR015797">
    <property type="entry name" value="NUDIX_hydrolase-like_dom_sf"/>
</dbReference>
<dbReference type="GO" id="GO:0080042">
    <property type="term" value="F:ADP-glucose pyrophosphohydrolase activity"/>
    <property type="evidence" value="ECO:0007669"/>
    <property type="project" value="TreeGrafter"/>
</dbReference>
<dbReference type="PANTHER" id="PTHR11839:SF18">
    <property type="entry name" value="NUDIX HYDROLASE DOMAIN-CONTAINING PROTEIN"/>
    <property type="match status" value="1"/>
</dbReference>
<evidence type="ECO:0000256" key="3">
    <source>
        <dbReference type="SAM" id="MobiDB-lite"/>
    </source>
</evidence>
<dbReference type="SUPFAM" id="SSF55811">
    <property type="entry name" value="Nudix"/>
    <property type="match status" value="1"/>
</dbReference>
<dbReference type="PROSITE" id="PS51462">
    <property type="entry name" value="NUDIX"/>
    <property type="match status" value="1"/>
</dbReference>
<dbReference type="RefSeq" id="XP_029123304.1">
    <property type="nucleotide sequence ID" value="XM_029267471.1"/>
</dbReference>
<name>A0A8N4F8U2_ELAGV</name>
<proteinExistence type="predicted"/>
<evidence type="ECO:0000313" key="6">
    <source>
        <dbReference type="RefSeq" id="XP_029123304.1"/>
    </source>
</evidence>
<comment type="cofactor">
    <cofactor evidence="1">
        <name>Mg(2+)</name>
        <dbReference type="ChEBI" id="CHEBI:18420"/>
    </cofactor>
</comment>
<protein>
    <submittedName>
        <fullName evidence="6">Nudix hydrolase 14, chloroplastic</fullName>
    </submittedName>
</protein>
<dbReference type="Gene3D" id="3.90.79.10">
    <property type="entry name" value="Nucleoside Triphosphate Pyrophosphohydrolase"/>
    <property type="match status" value="1"/>
</dbReference>
<feature type="domain" description="Nudix hydrolase" evidence="4">
    <location>
        <begin position="163"/>
        <end position="316"/>
    </location>
</feature>
<dbReference type="CDD" id="cd03424">
    <property type="entry name" value="NUDIX_ADPRase_Nudt5_UGPPase_Nudt14"/>
    <property type="match status" value="1"/>
</dbReference>
<evidence type="ECO:0000313" key="5">
    <source>
        <dbReference type="Proteomes" id="UP000504607"/>
    </source>
</evidence>
<keyword evidence="5" id="KW-1185">Reference proteome</keyword>
<dbReference type="InterPro" id="IPR000086">
    <property type="entry name" value="NUDIX_hydrolase_dom"/>
</dbReference>
<dbReference type="GO" id="GO:0006753">
    <property type="term" value="P:nucleoside phosphate metabolic process"/>
    <property type="evidence" value="ECO:0007669"/>
    <property type="project" value="TreeGrafter"/>
</dbReference>
<dbReference type="OrthoDB" id="10249920at2759"/>
<reference evidence="6" key="1">
    <citation type="submission" date="2025-08" db="UniProtKB">
        <authorList>
            <consortium name="RefSeq"/>
        </authorList>
    </citation>
    <scope>IDENTIFICATION</scope>
</reference>
<evidence type="ECO:0000256" key="2">
    <source>
        <dbReference type="ARBA" id="ARBA00022801"/>
    </source>
</evidence>
<dbReference type="Proteomes" id="UP000504607">
    <property type="component" value="Chromosome 12"/>
</dbReference>
<keyword evidence="2 6" id="KW-0378">Hydrolase</keyword>
<evidence type="ECO:0000259" key="4">
    <source>
        <dbReference type="PROSITE" id="PS51462"/>
    </source>
</evidence>
<dbReference type="FunFam" id="3.90.79.10:FF:000050">
    <property type="entry name" value="Nudix hydrolase 14 chloroplastic"/>
    <property type="match status" value="1"/>
</dbReference>
<sequence>MAARVDSLLFSIFPHRNSLPVLRLFHSLGSASSRTIDLRRSSSKLVSRRMASASSDSRAPPPPTHTITLPGGDAVQVVAAPGLSNSDLRNAIDSALFRQWLKNMQSEMGVLARGQMCLRQVHIQSKKGKMGLDMFGRGVGFLKFKADVVEKETGRKIPGIVFARGPSVAVLILLESGGETYVVLTEQVRVPVGKFILELPAGMLDDERGDVVGTAVREVEEETGICLNIEDMVNLTAFLDPTTGYKVFPSPGGCDEELSLFLYRGHVEEQIINSLQGKEMGLRDHGELIKVHVVPYDKLWRVTADAKALAAIALYEMAKRDGLLPQRNMQNLST</sequence>
<feature type="region of interest" description="Disordered" evidence="3">
    <location>
        <begin position="47"/>
        <end position="70"/>
    </location>
</feature>
<dbReference type="AlphaFoldDB" id="A0A8N4F8U2"/>
<dbReference type="GO" id="GO:0080041">
    <property type="term" value="F:ADP-ribose pyrophosphohydrolase activity"/>
    <property type="evidence" value="ECO:0007669"/>
    <property type="project" value="TreeGrafter"/>
</dbReference>
<accession>A0A8N4F8U2</accession>
<organism evidence="5 6">
    <name type="scientific">Elaeis guineensis var. tenera</name>
    <name type="common">Oil palm</name>
    <dbReference type="NCBI Taxonomy" id="51953"/>
    <lineage>
        <taxon>Eukaryota</taxon>
        <taxon>Viridiplantae</taxon>
        <taxon>Streptophyta</taxon>
        <taxon>Embryophyta</taxon>
        <taxon>Tracheophyta</taxon>
        <taxon>Spermatophyta</taxon>
        <taxon>Magnoliopsida</taxon>
        <taxon>Liliopsida</taxon>
        <taxon>Arecaceae</taxon>
        <taxon>Arecoideae</taxon>
        <taxon>Cocoseae</taxon>
        <taxon>Elaeidinae</taxon>
        <taxon>Elaeis</taxon>
    </lineage>
</organism>
<gene>
    <name evidence="6" type="primary">LOC105054694</name>
</gene>
<dbReference type="Pfam" id="PF00293">
    <property type="entry name" value="NUDIX"/>
    <property type="match status" value="1"/>
</dbReference>
<evidence type="ECO:0000256" key="1">
    <source>
        <dbReference type="ARBA" id="ARBA00001946"/>
    </source>
</evidence>
<dbReference type="GO" id="GO:0019693">
    <property type="term" value="P:ribose phosphate metabolic process"/>
    <property type="evidence" value="ECO:0007669"/>
    <property type="project" value="TreeGrafter"/>
</dbReference>
<dbReference type="PANTHER" id="PTHR11839">
    <property type="entry name" value="UDP/ADP-SUGAR PYROPHOSPHATASE"/>
    <property type="match status" value="1"/>
</dbReference>
<feature type="compositionally biased region" description="Low complexity" evidence="3">
    <location>
        <begin position="47"/>
        <end position="58"/>
    </location>
</feature>